<evidence type="ECO:0000313" key="1">
    <source>
        <dbReference type="EMBL" id="KAG8095047.1"/>
    </source>
</evidence>
<dbReference type="Proteomes" id="UP000729402">
    <property type="component" value="Unassembled WGS sequence"/>
</dbReference>
<reference evidence="1" key="1">
    <citation type="journal article" date="2021" name="bioRxiv">
        <title>Whole Genome Assembly and Annotation of Northern Wild Rice, Zizania palustris L., Supports a Whole Genome Duplication in the Zizania Genus.</title>
        <authorList>
            <person name="Haas M."/>
            <person name="Kono T."/>
            <person name="Macchietto M."/>
            <person name="Millas R."/>
            <person name="McGilp L."/>
            <person name="Shao M."/>
            <person name="Duquette J."/>
            <person name="Hirsch C.N."/>
            <person name="Kimball J."/>
        </authorList>
    </citation>
    <scope>NUCLEOTIDE SEQUENCE</scope>
    <source>
        <tissue evidence="1">Fresh leaf tissue</tissue>
    </source>
</reference>
<keyword evidence="2" id="KW-1185">Reference proteome</keyword>
<dbReference type="AlphaFoldDB" id="A0A8J5WUG5"/>
<evidence type="ECO:0000313" key="2">
    <source>
        <dbReference type="Proteomes" id="UP000729402"/>
    </source>
</evidence>
<organism evidence="1 2">
    <name type="scientific">Zizania palustris</name>
    <name type="common">Northern wild rice</name>
    <dbReference type="NCBI Taxonomy" id="103762"/>
    <lineage>
        <taxon>Eukaryota</taxon>
        <taxon>Viridiplantae</taxon>
        <taxon>Streptophyta</taxon>
        <taxon>Embryophyta</taxon>
        <taxon>Tracheophyta</taxon>
        <taxon>Spermatophyta</taxon>
        <taxon>Magnoliopsida</taxon>
        <taxon>Liliopsida</taxon>
        <taxon>Poales</taxon>
        <taxon>Poaceae</taxon>
        <taxon>BOP clade</taxon>
        <taxon>Oryzoideae</taxon>
        <taxon>Oryzeae</taxon>
        <taxon>Zizaniinae</taxon>
        <taxon>Zizania</taxon>
    </lineage>
</organism>
<accession>A0A8J5WUG5</accession>
<gene>
    <name evidence="1" type="ORF">GUJ93_ZPchr0012g18854</name>
</gene>
<proteinExistence type="predicted"/>
<protein>
    <submittedName>
        <fullName evidence="1">Uncharacterized protein</fullName>
    </submittedName>
</protein>
<reference evidence="1" key="2">
    <citation type="submission" date="2021-02" db="EMBL/GenBank/DDBJ databases">
        <authorList>
            <person name="Kimball J.A."/>
            <person name="Haas M.W."/>
            <person name="Macchietto M."/>
            <person name="Kono T."/>
            <person name="Duquette J."/>
            <person name="Shao M."/>
        </authorList>
    </citation>
    <scope>NUCLEOTIDE SEQUENCE</scope>
    <source>
        <tissue evidence="1">Fresh leaf tissue</tissue>
    </source>
</reference>
<comment type="caution">
    <text evidence="1">The sequence shown here is derived from an EMBL/GenBank/DDBJ whole genome shotgun (WGS) entry which is preliminary data.</text>
</comment>
<sequence>MFACASCFLPCAQQFLCTPNVTARSTAPKEKAATACAACARRPAWENTRSNAAVQMPAALLREPCAMELPPFLFANCCRWQQSYCLAS</sequence>
<dbReference type="EMBL" id="JAAALK010000080">
    <property type="protein sequence ID" value="KAG8095047.1"/>
    <property type="molecule type" value="Genomic_DNA"/>
</dbReference>
<name>A0A8J5WUG5_ZIZPA</name>